<keyword evidence="7 11" id="KW-0521">NADP</keyword>
<dbReference type="InterPro" id="IPR008927">
    <property type="entry name" value="6-PGluconate_DH-like_C_sf"/>
</dbReference>
<dbReference type="InterPro" id="IPR013752">
    <property type="entry name" value="KPA_reductase"/>
</dbReference>
<dbReference type="InterPro" id="IPR013332">
    <property type="entry name" value="KPR_N"/>
</dbReference>
<dbReference type="FunFam" id="1.10.1040.10:FF:000017">
    <property type="entry name" value="2-dehydropantoate 2-reductase"/>
    <property type="match status" value="1"/>
</dbReference>
<dbReference type="UniPathway" id="UPA00028">
    <property type="reaction ID" value="UER00004"/>
</dbReference>
<dbReference type="GO" id="GO:0015940">
    <property type="term" value="P:pantothenate biosynthetic process"/>
    <property type="evidence" value="ECO:0007669"/>
    <property type="project" value="UniProtKB-UniPathway"/>
</dbReference>
<dbReference type="FunFam" id="3.40.50.720:FF:000307">
    <property type="entry name" value="2-dehydropantoate 2-reductase"/>
    <property type="match status" value="1"/>
</dbReference>
<dbReference type="InterPro" id="IPR003710">
    <property type="entry name" value="ApbA"/>
</dbReference>
<evidence type="ECO:0000256" key="8">
    <source>
        <dbReference type="ARBA" id="ARBA00023002"/>
    </source>
</evidence>
<evidence type="ECO:0000313" key="15">
    <source>
        <dbReference type="Proteomes" id="UP000286100"/>
    </source>
</evidence>
<evidence type="ECO:0000256" key="1">
    <source>
        <dbReference type="ARBA" id="ARBA00002919"/>
    </source>
</evidence>
<dbReference type="GO" id="GO:0008677">
    <property type="term" value="F:2-dehydropantoate 2-reductase activity"/>
    <property type="evidence" value="ECO:0007669"/>
    <property type="project" value="UniProtKB-EC"/>
</dbReference>
<evidence type="ECO:0000313" key="14">
    <source>
        <dbReference type="EMBL" id="RJF85524.1"/>
    </source>
</evidence>
<dbReference type="AlphaFoldDB" id="A0A418W6I2"/>
<dbReference type="InterPro" id="IPR051402">
    <property type="entry name" value="KPR-Related"/>
</dbReference>
<evidence type="ECO:0000256" key="9">
    <source>
        <dbReference type="ARBA" id="ARBA00032024"/>
    </source>
</evidence>
<dbReference type="NCBIfam" id="NF005089">
    <property type="entry name" value="PRK06522.1-4"/>
    <property type="match status" value="1"/>
</dbReference>
<reference evidence="14 15" key="1">
    <citation type="submission" date="2018-09" db="EMBL/GenBank/DDBJ databases">
        <authorList>
            <person name="Zhu H."/>
        </authorList>
    </citation>
    <scope>NUCLEOTIDE SEQUENCE [LARGE SCALE GENOMIC DNA]</scope>
    <source>
        <strain evidence="14 15">K2R01-6</strain>
    </source>
</reference>
<evidence type="ECO:0000256" key="2">
    <source>
        <dbReference type="ARBA" id="ARBA00004994"/>
    </source>
</evidence>
<evidence type="ECO:0000256" key="10">
    <source>
        <dbReference type="ARBA" id="ARBA00048793"/>
    </source>
</evidence>
<dbReference type="Gene3D" id="3.40.50.720">
    <property type="entry name" value="NAD(P)-binding Rossmann-like Domain"/>
    <property type="match status" value="1"/>
</dbReference>
<proteinExistence type="inferred from homology"/>
<comment type="pathway">
    <text evidence="2 11">Cofactor biosynthesis; (R)-pantothenate biosynthesis; (R)-pantoate from 3-methyl-2-oxobutanoate: step 2/2.</text>
</comment>
<protein>
    <recommendedName>
        <fullName evidence="5 11">2-dehydropantoate 2-reductase</fullName>
        <ecNumber evidence="4 11">1.1.1.169</ecNumber>
    </recommendedName>
    <alternativeName>
        <fullName evidence="9 11">Ketopantoate reductase</fullName>
    </alternativeName>
</protein>
<dbReference type="Proteomes" id="UP000286100">
    <property type="component" value="Unassembled WGS sequence"/>
</dbReference>
<name>A0A418W6I2_9SPHN</name>
<dbReference type="InterPro" id="IPR013328">
    <property type="entry name" value="6PGD_dom2"/>
</dbReference>
<dbReference type="Gene3D" id="1.10.1040.10">
    <property type="entry name" value="N-(1-d-carboxylethyl)-l-norvaline Dehydrogenase, domain 2"/>
    <property type="match status" value="1"/>
</dbReference>
<feature type="domain" description="Ketopantoate reductase C-terminal" evidence="13">
    <location>
        <begin position="193"/>
        <end position="311"/>
    </location>
</feature>
<dbReference type="EMBL" id="QYUM01000004">
    <property type="protein sequence ID" value="RJF85524.1"/>
    <property type="molecule type" value="Genomic_DNA"/>
</dbReference>
<keyword evidence="8 11" id="KW-0560">Oxidoreductase</keyword>
<dbReference type="Pfam" id="PF08546">
    <property type="entry name" value="ApbA_C"/>
    <property type="match status" value="1"/>
</dbReference>
<evidence type="ECO:0000256" key="6">
    <source>
        <dbReference type="ARBA" id="ARBA00022655"/>
    </source>
</evidence>
<dbReference type="EC" id="1.1.1.169" evidence="4 11"/>
<dbReference type="PANTHER" id="PTHR21708">
    <property type="entry name" value="PROBABLE 2-DEHYDROPANTOATE 2-REDUCTASE"/>
    <property type="match status" value="1"/>
</dbReference>
<keyword evidence="15" id="KW-1185">Reference proteome</keyword>
<dbReference type="OrthoDB" id="9796561at2"/>
<dbReference type="SUPFAM" id="SSF48179">
    <property type="entry name" value="6-phosphogluconate dehydrogenase C-terminal domain-like"/>
    <property type="match status" value="1"/>
</dbReference>
<accession>A0A418W6I2</accession>
<dbReference type="Pfam" id="PF02558">
    <property type="entry name" value="ApbA"/>
    <property type="match status" value="1"/>
</dbReference>
<evidence type="ECO:0000259" key="12">
    <source>
        <dbReference type="Pfam" id="PF02558"/>
    </source>
</evidence>
<evidence type="ECO:0000256" key="11">
    <source>
        <dbReference type="RuleBase" id="RU362068"/>
    </source>
</evidence>
<evidence type="ECO:0000256" key="3">
    <source>
        <dbReference type="ARBA" id="ARBA00007870"/>
    </source>
</evidence>
<dbReference type="NCBIfam" id="TIGR00745">
    <property type="entry name" value="apbA_panE"/>
    <property type="match status" value="1"/>
</dbReference>
<evidence type="ECO:0000259" key="13">
    <source>
        <dbReference type="Pfam" id="PF08546"/>
    </source>
</evidence>
<dbReference type="PANTHER" id="PTHR21708:SF45">
    <property type="entry name" value="2-DEHYDROPANTOATE 2-REDUCTASE"/>
    <property type="match status" value="1"/>
</dbReference>
<dbReference type="SUPFAM" id="SSF51735">
    <property type="entry name" value="NAD(P)-binding Rossmann-fold domains"/>
    <property type="match status" value="1"/>
</dbReference>
<comment type="caution">
    <text evidence="14">The sequence shown here is derived from an EMBL/GenBank/DDBJ whole genome shotgun (WGS) entry which is preliminary data.</text>
</comment>
<dbReference type="GO" id="GO:0005737">
    <property type="term" value="C:cytoplasm"/>
    <property type="evidence" value="ECO:0007669"/>
    <property type="project" value="TreeGrafter"/>
</dbReference>
<evidence type="ECO:0000256" key="7">
    <source>
        <dbReference type="ARBA" id="ARBA00022857"/>
    </source>
</evidence>
<evidence type="ECO:0000256" key="4">
    <source>
        <dbReference type="ARBA" id="ARBA00013014"/>
    </source>
</evidence>
<organism evidence="14 15">
    <name type="scientific">Sphingomonas cavernae</name>
    <dbReference type="NCBI Taxonomy" id="2320861"/>
    <lineage>
        <taxon>Bacteria</taxon>
        <taxon>Pseudomonadati</taxon>
        <taxon>Pseudomonadota</taxon>
        <taxon>Alphaproteobacteria</taxon>
        <taxon>Sphingomonadales</taxon>
        <taxon>Sphingomonadaceae</taxon>
        <taxon>Sphingomonas</taxon>
    </lineage>
</organism>
<comment type="catalytic activity">
    <reaction evidence="10 11">
        <text>(R)-pantoate + NADP(+) = 2-dehydropantoate + NADPH + H(+)</text>
        <dbReference type="Rhea" id="RHEA:16233"/>
        <dbReference type="ChEBI" id="CHEBI:11561"/>
        <dbReference type="ChEBI" id="CHEBI:15378"/>
        <dbReference type="ChEBI" id="CHEBI:15980"/>
        <dbReference type="ChEBI" id="CHEBI:57783"/>
        <dbReference type="ChEBI" id="CHEBI:58349"/>
        <dbReference type="EC" id="1.1.1.169"/>
    </reaction>
</comment>
<gene>
    <name evidence="14" type="ORF">D3876_16475</name>
</gene>
<dbReference type="InterPro" id="IPR036291">
    <property type="entry name" value="NAD(P)-bd_dom_sf"/>
</dbReference>
<comment type="function">
    <text evidence="1 11">Catalyzes the NADPH-dependent reduction of ketopantoate into pantoic acid.</text>
</comment>
<keyword evidence="6 11" id="KW-0566">Pantothenate biosynthesis</keyword>
<feature type="domain" description="Ketopantoate reductase N-terminal" evidence="12">
    <location>
        <begin position="3"/>
        <end position="164"/>
    </location>
</feature>
<comment type="similarity">
    <text evidence="3 11">Belongs to the ketopantoate reductase family.</text>
</comment>
<sequence length="319" mass="33341">MKVGIVGAGAIGGWIGAKLADTGSPVSVLARGATLAAIRANGLLLHEDGGSIAAPVAVSDNSTDLGPQDLLVIAVKAPALRAAAEAIRPLIDARTVIVPMLNGVPWWFLGDKPALRPESLDPDGAIGAVLPGDQLIGCVVHASCASPEPGVVHRHFGKGLILGEPSGAMTDRLERVATLFREAGLDITTSDRIQQDIWYKLWGNMTMNPISALTRATADRILDDDLVSAFALQIMAEAAKIGAAIGCPIAESGEDRMLVTRKLGAFKTSMLQDVEAGRPIELDALLAAPRAIGQRVGIATPYMDALLGLTRLFDSNRVL</sequence>
<evidence type="ECO:0000256" key="5">
    <source>
        <dbReference type="ARBA" id="ARBA00019465"/>
    </source>
</evidence>
<dbReference type="RefSeq" id="WP_119764358.1">
    <property type="nucleotide sequence ID" value="NZ_QYUM01000004.1"/>
</dbReference>